<dbReference type="SMART" id="SM00228">
    <property type="entry name" value="PDZ"/>
    <property type="match status" value="1"/>
</dbReference>
<dbReference type="GO" id="GO:0030288">
    <property type="term" value="C:outer membrane-bounded periplasmic space"/>
    <property type="evidence" value="ECO:0007669"/>
    <property type="project" value="TreeGrafter"/>
</dbReference>
<proteinExistence type="predicted"/>
<comment type="caution">
    <text evidence="3">The sequence shown here is derived from an EMBL/GenBank/DDBJ whole genome shotgun (WGS) entry which is preliminary data.</text>
</comment>
<dbReference type="PANTHER" id="PTHR32060:SF30">
    <property type="entry name" value="CARBOXY-TERMINAL PROCESSING PROTEASE CTPA"/>
    <property type="match status" value="1"/>
</dbReference>
<dbReference type="EMBL" id="MHQO01000028">
    <property type="protein sequence ID" value="OHA06516.1"/>
    <property type="molecule type" value="Genomic_DNA"/>
</dbReference>
<dbReference type="GO" id="GO:0004175">
    <property type="term" value="F:endopeptidase activity"/>
    <property type="evidence" value="ECO:0007669"/>
    <property type="project" value="TreeGrafter"/>
</dbReference>
<dbReference type="CDD" id="cd06782">
    <property type="entry name" value="cpPDZ_CPP-like"/>
    <property type="match status" value="1"/>
</dbReference>
<evidence type="ECO:0000256" key="1">
    <source>
        <dbReference type="SAM" id="SignalP"/>
    </source>
</evidence>
<protein>
    <recommendedName>
        <fullName evidence="2">PDZ domain-containing protein</fullName>
    </recommendedName>
</protein>
<organism evidence="3 4">
    <name type="scientific">Candidatus Sungbacteria bacterium RIFCSPLOWO2_01_FULL_47_10</name>
    <dbReference type="NCBI Taxonomy" id="1802276"/>
    <lineage>
        <taxon>Bacteria</taxon>
        <taxon>Candidatus Sungiibacteriota</taxon>
    </lineage>
</organism>
<feature type="domain" description="PDZ" evidence="2">
    <location>
        <begin position="19"/>
        <end position="90"/>
    </location>
</feature>
<gene>
    <name evidence="3" type="ORF">A2934_05235</name>
</gene>
<evidence type="ECO:0000259" key="2">
    <source>
        <dbReference type="PROSITE" id="PS50106"/>
    </source>
</evidence>
<dbReference type="Pfam" id="PF00595">
    <property type="entry name" value="PDZ"/>
    <property type="match status" value="1"/>
</dbReference>
<feature type="signal peptide" evidence="1">
    <location>
        <begin position="1"/>
        <end position="24"/>
    </location>
</feature>
<name>A0A1G2L489_9BACT</name>
<dbReference type="Proteomes" id="UP000177982">
    <property type="component" value="Unassembled WGS sequence"/>
</dbReference>
<dbReference type="Gene3D" id="2.30.42.10">
    <property type="match status" value="1"/>
</dbReference>
<dbReference type="AlphaFoldDB" id="A0A1G2L489"/>
<dbReference type="PANTHER" id="PTHR32060">
    <property type="entry name" value="TAIL-SPECIFIC PROTEASE"/>
    <property type="match status" value="1"/>
</dbReference>
<dbReference type="InterPro" id="IPR001478">
    <property type="entry name" value="PDZ"/>
</dbReference>
<dbReference type="SUPFAM" id="SSF50156">
    <property type="entry name" value="PDZ domain-like"/>
    <property type="match status" value="1"/>
</dbReference>
<dbReference type="GO" id="GO:0007165">
    <property type="term" value="P:signal transduction"/>
    <property type="evidence" value="ECO:0007669"/>
    <property type="project" value="TreeGrafter"/>
</dbReference>
<feature type="chain" id="PRO_5009583501" description="PDZ domain-containing protein" evidence="1">
    <location>
        <begin position="25"/>
        <end position="124"/>
    </location>
</feature>
<dbReference type="InterPro" id="IPR036034">
    <property type="entry name" value="PDZ_sf"/>
</dbReference>
<evidence type="ECO:0000313" key="3">
    <source>
        <dbReference type="EMBL" id="OHA06516.1"/>
    </source>
</evidence>
<sequence>MKRHAAFFAIIGLALSLAVPTVFAEEYGGIGSSFYRVDFENGPQNLLFIDELLRGGPAERAGLKIGDIVAEINGKNVGEMTNEEIVKAVRGPEGTEVKLCLYSFDKVGCGIITIKREKINFQRQ</sequence>
<reference evidence="3 4" key="1">
    <citation type="journal article" date="2016" name="Nat. Commun.">
        <title>Thousands of microbial genomes shed light on interconnected biogeochemical processes in an aquifer system.</title>
        <authorList>
            <person name="Anantharaman K."/>
            <person name="Brown C.T."/>
            <person name="Hug L.A."/>
            <person name="Sharon I."/>
            <person name="Castelle C.J."/>
            <person name="Probst A.J."/>
            <person name="Thomas B.C."/>
            <person name="Singh A."/>
            <person name="Wilkins M.J."/>
            <person name="Karaoz U."/>
            <person name="Brodie E.L."/>
            <person name="Williams K.H."/>
            <person name="Hubbard S.S."/>
            <person name="Banfield J.F."/>
        </authorList>
    </citation>
    <scope>NUCLEOTIDE SEQUENCE [LARGE SCALE GENOMIC DNA]</scope>
</reference>
<accession>A0A1G2L489</accession>
<evidence type="ECO:0000313" key="4">
    <source>
        <dbReference type="Proteomes" id="UP000177982"/>
    </source>
</evidence>
<keyword evidence="1" id="KW-0732">Signal</keyword>
<dbReference type="PROSITE" id="PS50106">
    <property type="entry name" value="PDZ"/>
    <property type="match status" value="1"/>
</dbReference>